<protein>
    <submittedName>
        <fullName evidence="2">Uncharacterized protein</fullName>
    </submittedName>
</protein>
<feature type="compositionally biased region" description="Polar residues" evidence="1">
    <location>
        <begin position="384"/>
        <end position="394"/>
    </location>
</feature>
<gene>
    <name evidence="2" type="ORF">CXB51_025637</name>
</gene>
<name>A0A8J6CRT0_9ROSI</name>
<dbReference type="Proteomes" id="UP000701853">
    <property type="component" value="Chromosome 10"/>
</dbReference>
<evidence type="ECO:0000313" key="2">
    <source>
        <dbReference type="EMBL" id="KAG8480996.1"/>
    </source>
</evidence>
<dbReference type="AlphaFoldDB" id="A0A8J6CRT0"/>
<dbReference type="EMBL" id="JAHUZN010000010">
    <property type="protein sequence ID" value="KAG8480996.1"/>
    <property type="molecule type" value="Genomic_DNA"/>
</dbReference>
<keyword evidence="3" id="KW-1185">Reference proteome</keyword>
<sequence>MKKTSEPEKTEEMNFENINQGNGANLAQNPIHIADDRDRALQQYAVPIFNDLNPTVYGGERLFQASRSTEDALRLKLFLIPHCIQLETFYNGLNAHTRMVVDAFANDAILSKSYNEAYEIIERVTSNNYQWPTNRATSGRRVAGIHKVDALTSLASQVSSISSMLKNLTTNGSNSFAAQPPNQYKNIVRVYYGEGHVFEECPSNPESMYYIGNQNQNRGRQGLQSNFYDPSWRNHPNLSWSNHGVGGSNNYAQPRPTQLPSFSQQVQKPVQAESPNSLENLLKAYMAKNDATLRNLENQVGQLATELRNRPQGALPSDTKNLRNPGKEHCKVLTLRSGKTVEPNIIEAENEHAEAQESKEVQPSVEVPVSLEPEPARPEKVTSEPASSDQPPLC</sequence>
<feature type="region of interest" description="Disordered" evidence="1">
    <location>
        <begin position="350"/>
        <end position="394"/>
    </location>
</feature>
<proteinExistence type="predicted"/>
<evidence type="ECO:0000256" key="1">
    <source>
        <dbReference type="SAM" id="MobiDB-lite"/>
    </source>
</evidence>
<accession>A0A8J6CRT0</accession>
<reference evidence="2 3" key="1">
    <citation type="journal article" date="2021" name="bioRxiv">
        <title>The Gossypium anomalum genome as a resource for cotton improvement and evolutionary analysis of hybrid incompatibility.</title>
        <authorList>
            <person name="Grover C.E."/>
            <person name="Yuan D."/>
            <person name="Arick M.A."/>
            <person name="Miller E.R."/>
            <person name="Hu G."/>
            <person name="Peterson D.G."/>
            <person name="Wendel J.F."/>
            <person name="Udall J.A."/>
        </authorList>
    </citation>
    <scope>NUCLEOTIDE SEQUENCE [LARGE SCALE GENOMIC DNA]</scope>
    <source>
        <strain evidence="2">JFW-Udall</strain>
        <tissue evidence="2">Leaf</tissue>
    </source>
</reference>
<dbReference type="OrthoDB" id="1002461at2759"/>
<feature type="compositionally biased region" description="Basic and acidic residues" evidence="1">
    <location>
        <begin position="350"/>
        <end position="360"/>
    </location>
</feature>
<evidence type="ECO:0000313" key="3">
    <source>
        <dbReference type="Proteomes" id="UP000701853"/>
    </source>
</evidence>
<comment type="caution">
    <text evidence="2">The sequence shown here is derived from an EMBL/GenBank/DDBJ whole genome shotgun (WGS) entry which is preliminary data.</text>
</comment>
<organism evidence="2 3">
    <name type="scientific">Gossypium anomalum</name>
    <dbReference type="NCBI Taxonomy" id="47600"/>
    <lineage>
        <taxon>Eukaryota</taxon>
        <taxon>Viridiplantae</taxon>
        <taxon>Streptophyta</taxon>
        <taxon>Embryophyta</taxon>
        <taxon>Tracheophyta</taxon>
        <taxon>Spermatophyta</taxon>
        <taxon>Magnoliopsida</taxon>
        <taxon>eudicotyledons</taxon>
        <taxon>Gunneridae</taxon>
        <taxon>Pentapetalae</taxon>
        <taxon>rosids</taxon>
        <taxon>malvids</taxon>
        <taxon>Malvales</taxon>
        <taxon>Malvaceae</taxon>
        <taxon>Malvoideae</taxon>
        <taxon>Gossypium</taxon>
    </lineage>
</organism>